<feature type="region of interest" description="Disordered" evidence="4">
    <location>
        <begin position="80"/>
        <end position="104"/>
    </location>
</feature>
<dbReference type="EMBL" id="GDJX01000244">
    <property type="protein sequence ID" value="JAT67692.1"/>
    <property type="molecule type" value="Transcribed_RNA"/>
</dbReference>
<dbReference type="GO" id="GO:0032259">
    <property type="term" value="P:methylation"/>
    <property type="evidence" value="ECO:0007669"/>
    <property type="project" value="UniProtKB-KW"/>
</dbReference>
<dbReference type="PANTHER" id="PTHR12176:SF76">
    <property type="entry name" value="S-ADENOSYL-L-METHIONINE-DEPENDENT METHYLTRANSFERASES SUPERFAMILY PROTEIN"/>
    <property type="match status" value="1"/>
</dbReference>
<gene>
    <name evidence="6" type="primary">speE_5</name>
    <name evidence="7" type="synonym">speE_2</name>
    <name evidence="5" type="synonym">speE_7</name>
    <name evidence="7" type="ORF">g.57497</name>
    <name evidence="5" type="ORF">g.57499</name>
    <name evidence="6" type="ORF">g.57501</name>
</gene>
<dbReference type="GO" id="GO:0008168">
    <property type="term" value="F:methyltransferase activity"/>
    <property type="evidence" value="ECO:0007669"/>
    <property type="project" value="UniProtKB-KW"/>
</dbReference>
<organism evidence="6">
    <name type="scientific">Anthurium amnicola</name>
    <dbReference type="NCBI Taxonomy" id="1678845"/>
    <lineage>
        <taxon>Eukaryota</taxon>
        <taxon>Viridiplantae</taxon>
        <taxon>Streptophyta</taxon>
        <taxon>Embryophyta</taxon>
        <taxon>Tracheophyta</taxon>
        <taxon>Spermatophyta</taxon>
        <taxon>Magnoliopsida</taxon>
        <taxon>Liliopsida</taxon>
        <taxon>Araceae</taxon>
        <taxon>Pothoideae</taxon>
        <taxon>Potheae</taxon>
        <taxon>Anthurium</taxon>
    </lineage>
</organism>
<dbReference type="AlphaFoldDB" id="A0A1D1YYE6"/>
<evidence type="ECO:0000313" key="7">
    <source>
        <dbReference type="EMBL" id="JAT67692.1"/>
    </source>
</evidence>
<dbReference type="EMBL" id="GDJX01008896">
    <property type="protein sequence ID" value="JAT59040.1"/>
    <property type="molecule type" value="Transcribed_RNA"/>
</dbReference>
<proteinExistence type="inferred from homology"/>
<keyword evidence="2" id="KW-0489">Methyltransferase</keyword>
<accession>A0A1D1YYE6</accession>
<dbReference type="FunFam" id="3.40.50.150:FF:000236">
    <property type="entry name" value="S-adenosyl-L-methionine-dependent methyltransferases superfamily protein"/>
    <property type="match status" value="1"/>
</dbReference>
<dbReference type="PANTHER" id="PTHR12176">
    <property type="entry name" value="SAM-DEPENDENT METHYLTRANSFERASE SUPERFAMILY PROTEIN"/>
    <property type="match status" value="1"/>
</dbReference>
<dbReference type="Gene3D" id="3.40.50.150">
    <property type="entry name" value="Vaccinia Virus protein VP39"/>
    <property type="match status" value="1"/>
</dbReference>
<reference evidence="6" key="1">
    <citation type="submission" date="2015-07" db="EMBL/GenBank/DDBJ databases">
        <title>Transcriptome Assembly of Anthurium amnicola.</title>
        <authorList>
            <person name="Suzuki J."/>
        </authorList>
    </citation>
    <scope>NUCLEOTIDE SEQUENCE</scope>
</reference>
<keyword evidence="3" id="KW-0808">Transferase</keyword>
<evidence type="ECO:0000313" key="5">
    <source>
        <dbReference type="EMBL" id="JAT59040.1"/>
    </source>
</evidence>
<feature type="non-terminal residue" evidence="6">
    <location>
        <position position="1"/>
    </location>
</feature>
<dbReference type="EMBL" id="GDJX01008271">
    <property type="protein sequence ID" value="JAT59665.1"/>
    <property type="molecule type" value="Transcribed_RNA"/>
</dbReference>
<evidence type="ECO:0000313" key="6">
    <source>
        <dbReference type="EMBL" id="JAT59665.1"/>
    </source>
</evidence>
<dbReference type="SUPFAM" id="SSF53335">
    <property type="entry name" value="S-adenosyl-L-methionine-dependent methyltransferases"/>
    <property type="match status" value="1"/>
</dbReference>
<evidence type="ECO:0000256" key="1">
    <source>
        <dbReference type="ARBA" id="ARBA00008361"/>
    </source>
</evidence>
<evidence type="ECO:0000256" key="4">
    <source>
        <dbReference type="SAM" id="MobiDB-lite"/>
    </source>
</evidence>
<evidence type="ECO:0000256" key="3">
    <source>
        <dbReference type="ARBA" id="ARBA00022679"/>
    </source>
</evidence>
<dbReference type="InterPro" id="IPR029063">
    <property type="entry name" value="SAM-dependent_MTases_sf"/>
</dbReference>
<dbReference type="InterPro" id="IPR051419">
    <property type="entry name" value="Lys/N-term_MeTrsfase_sf"/>
</dbReference>
<name>A0A1D1YYE6_9ARAE</name>
<comment type="similarity">
    <text evidence="1">Belongs to the methyltransferase superfamily.</text>
</comment>
<sequence>ARLQRPCSDRHGLAMATGTAMPLSAATVLRGSQEEPSPRQGWYLSSLLTHHNGCLPVLGCGVRGSKSRGRAPLSARFLPRAEQSDGEALEERRRQEEEEEGGSSFSVLTAIRSQYNEIVVVDTPTSRVLLLDSTHNVHSILNKGQVLTGSYWDEFATLPAIIPGGPIAILGLGGGTAAHLMLNLWPSLHLVGWEIDEILIDKARTYFGLSNLEKHNHAGGFLSINIGDALSPSMSVPGGFSGIVVDLFSDGKILSQLQEVDTWLELEKRMMPHGRIMVNCGGAHAEASDSCGAVSPAFPKDVTWAQNSTIKALCVAFKGKLSWKRMAGKESGNYMALTGPMPDIESWLATVPTQLMSNVKRWKPCGLA</sequence>
<evidence type="ECO:0000256" key="2">
    <source>
        <dbReference type="ARBA" id="ARBA00022603"/>
    </source>
</evidence>
<protein>
    <submittedName>
        <fullName evidence="6">Putative spermidine synthase</fullName>
    </submittedName>
</protein>